<dbReference type="PROSITE" id="PS00139">
    <property type="entry name" value="THIOL_PROTEASE_CYS"/>
    <property type="match status" value="1"/>
</dbReference>
<proteinExistence type="inferred from homology"/>
<dbReference type="SUPFAM" id="SSF54001">
    <property type="entry name" value="Cysteine proteinases"/>
    <property type="match status" value="1"/>
</dbReference>
<keyword evidence="1 4" id="KW-0645">Protease</keyword>
<evidence type="ECO:0000256" key="3">
    <source>
        <dbReference type="ARBA" id="ARBA00022807"/>
    </source>
</evidence>
<name>A0ABM7VCY9_9BACT</name>
<protein>
    <recommendedName>
        <fullName evidence="4">Aminopeptidase</fullName>
    </recommendedName>
</protein>
<evidence type="ECO:0000256" key="1">
    <source>
        <dbReference type="ARBA" id="ARBA00022670"/>
    </source>
</evidence>
<dbReference type="PIRSF" id="PIRSF005700">
    <property type="entry name" value="PepC"/>
    <property type="match status" value="1"/>
</dbReference>
<dbReference type="InterPro" id="IPR038765">
    <property type="entry name" value="Papain-like_cys_pep_sf"/>
</dbReference>
<feature type="chain" id="PRO_5045038835" description="Aminopeptidase" evidence="6">
    <location>
        <begin position="25"/>
        <end position="402"/>
    </location>
</feature>
<dbReference type="InterPro" id="IPR000169">
    <property type="entry name" value="Pept_cys_AS"/>
</dbReference>
<keyword evidence="4 7" id="KW-0031">Aminopeptidase</keyword>
<evidence type="ECO:0000256" key="4">
    <source>
        <dbReference type="PIRNR" id="PIRNR005700"/>
    </source>
</evidence>
<dbReference type="Pfam" id="PF03051">
    <property type="entry name" value="Peptidase_C1_2"/>
    <property type="match status" value="2"/>
</dbReference>
<keyword evidence="3 4" id="KW-0788">Thiol protease</keyword>
<dbReference type="PANTHER" id="PTHR10363:SF2">
    <property type="entry name" value="BLEOMYCIN HYDROLASE"/>
    <property type="match status" value="1"/>
</dbReference>
<dbReference type="Proteomes" id="UP001354989">
    <property type="component" value="Chromosome"/>
</dbReference>
<dbReference type="Gene3D" id="3.90.70.10">
    <property type="entry name" value="Cysteine proteinases"/>
    <property type="match status" value="1"/>
</dbReference>
<evidence type="ECO:0000256" key="6">
    <source>
        <dbReference type="SAM" id="SignalP"/>
    </source>
</evidence>
<gene>
    <name evidence="7" type="ORF">PEPS_10830</name>
</gene>
<evidence type="ECO:0000256" key="5">
    <source>
        <dbReference type="SAM" id="MobiDB-lite"/>
    </source>
</evidence>
<comment type="similarity">
    <text evidence="4">Belongs to the peptidase C1 family.</text>
</comment>
<dbReference type="InterPro" id="IPR004134">
    <property type="entry name" value="Peptidase_C1B"/>
</dbReference>
<organism evidence="7 8">
    <name type="scientific">Persicobacter psychrovividus</name>
    <dbReference type="NCBI Taxonomy" id="387638"/>
    <lineage>
        <taxon>Bacteria</taxon>
        <taxon>Pseudomonadati</taxon>
        <taxon>Bacteroidota</taxon>
        <taxon>Cytophagia</taxon>
        <taxon>Cytophagales</taxon>
        <taxon>Persicobacteraceae</taxon>
        <taxon>Persicobacter</taxon>
    </lineage>
</organism>
<evidence type="ECO:0000256" key="2">
    <source>
        <dbReference type="ARBA" id="ARBA00022801"/>
    </source>
</evidence>
<feature type="region of interest" description="Disordered" evidence="5">
    <location>
        <begin position="297"/>
        <end position="317"/>
    </location>
</feature>
<keyword evidence="8" id="KW-1185">Reference proteome</keyword>
<dbReference type="GO" id="GO:0004177">
    <property type="term" value="F:aminopeptidase activity"/>
    <property type="evidence" value="ECO:0007669"/>
    <property type="project" value="UniProtKB-KW"/>
</dbReference>
<evidence type="ECO:0000313" key="7">
    <source>
        <dbReference type="EMBL" id="BDC98802.1"/>
    </source>
</evidence>
<keyword evidence="2 4" id="KW-0378">Hydrolase</keyword>
<evidence type="ECO:0000313" key="8">
    <source>
        <dbReference type="Proteomes" id="UP001354989"/>
    </source>
</evidence>
<dbReference type="RefSeq" id="WP_332920456.1">
    <property type="nucleotide sequence ID" value="NZ_AP025292.1"/>
</dbReference>
<feature type="signal peptide" evidence="6">
    <location>
        <begin position="1"/>
        <end position="24"/>
    </location>
</feature>
<accession>A0ABM7VCY9</accession>
<reference evidence="7 8" key="1">
    <citation type="submission" date="2021-12" db="EMBL/GenBank/DDBJ databases">
        <title>Genome sequencing of bacteria with rrn-lacking chromosome and rrn-plasmid.</title>
        <authorList>
            <person name="Anda M."/>
            <person name="Iwasaki W."/>
        </authorList>
    </citation>
    <scope>NUCLEOTIDE SEQUENCE [LARGE SCALE GENOMIC DNA]</scope>
    <source>
        <strain evidence="7 8">NBRC 101262</strain>
    </source>
</reference>
<keyword evidence="6" id="KW-0732">Signal</keyword>
<dbReference type="EMBL" id="AP025292">
    <property type="protein sequence ID" value="BDC98802.1"/>
    <property type="molecule type" value="Genomic_DNA"/>
</dbReference>
<dbReference type="PANTHER" id="PTHR10363">
    <property type="entry name" value="BLEOMYCIN HYDROLASE"/>
    <property type="match status" value="1"/>
</dbReference>
<sequence>MKRHLKNAIATVALGASVALSAQAQDISTNKKDGGYHFTTIKNLEGGSVKNQMRTGTCWSFSALSFYNSEVKRITGKDVNLAEMWVVRNAYFLKAEKYVRMHGKTNFGEGGAFHDIPAVMRKFGIVPESVYEGTIPGQTVRNHAELESVLKNMLDAFIANKSKKLSPAWKDAVNGVLDAYFGKRPEKFEYQGKEYTPASYMASLGLNLDDYVSITSYTHHPFYKPFVLEVEDNWEWKQSYNVPMNEMVDIAKHAVEEGYSIAWGADVSEKGFSYRDGLAIVPADGISIKKSGKDNKNFSDAGAKKSSSAFDTPQKEEEITQEMRQKAFDNYETTDDHGMHITGLVKDQNGKDYFLVKNSWGNSNDIDGYFFASEPYFAYKTMNYVVNKNALTKSMKKKLGIK</sequence>